<protein>
    <recommendedName>
        <fullName evidence="6">G-protein coupled receptors family 2 profile 2 domain-containing protein</fullName>
    </recommendedName>
</protein>
<evidence type="ECO:0000313" key="9">
    <source>
        <dbReference type="Proteomes" id="UP000828390"/>
    </source>
</evidence>
<dbReference type="PANTHER" id="PTHR45902">
    <property type="entry name" value="LATROPHILIN RECEPTOR-LIKE PROTEIN A"/>
    <property type="match status" value="1"/>
</dbReference>
<keyword evidence="9" id="KW-1185">Reference proteome</keyword>
<dbReference type="EMBL" id="JAIWYP010000008">
    <property type="protein sequence ID" value="KAH3790252.1"/>
    <property type="molecule type" value="Genomic_DNA"/>
</dbReference>
<gene>
    <name evidence="7" type="ORF">DPMN_168449</name>
    <name evidence="8" type="ORF">DPMN_168452</name>
</gene>
<feature type="transmembrane region" description="Helical" evidence="5">
    <location>
        <begin position="393"/>
        <end position="412"/>
    </location>
</feature>
<keyword evidence="3 5" id="KW-1133">Transmembrane helix</keyword>
<feature type="transmembrane region" description="Helical" evidence="5">
    <location>
        <begin position="257"/>
        <end position="282"/>
    </location>
</feature>
<feature type="transmembrane region" description="Helical" evidence="5">
    <location>
        <begin position="193"/>
        <end position="216"/>
    </location>
</feature>
<evidence type="ECO:0000313" key="8">
    <source>
        <dbReference type="EMBL" id="KAH3790255.1"/>
    </source>
</evidence>
<proteinExistence type="predicted"/>
<dbReference type="InterPro" id="IPR053231">
    <property type="entry name" value="GPCR_LN-TM7"/>
</dbReference>
<keyword evidence="4 5" id="KW-0472">Membrane</keyword>
<dbReference type="InterPro" id="IPR022343">
    <property type="entry name" value="GCR1-cAMP_receptor"/>
</dbReference>
<evidence type="ECO:0000313" key="7">
    <source>
        <dbReference type="EMBL" id="KAH3790252.1"/>
    </source>
</evidence>
<accession>A0A9D4F0P0</accession>
<feature type="transmembrane region" description="Helical" evidence="5">
    <location>
        <begin position="347"/>
        <end position="372"/>
    </location>
</feature>
<dbReference type="PROSITE" id="PS50261">
    <property type="entry name" value="G_PROTEIN_RECEP_F2_4"/>
    <property type="match status" value="1"/>
</dbReference>
<dbReference type="GO" id="GO:0007166">
    <property type="term" value="P:cell surface receptor signaling pathway"/>
    <property type="evidence" value="ECO:0007669"/>
    <property type="project" value="InterPro"/>
</dbReference>
<dbReference type="Proteomes" id="UP000828390">
    <property type="component" value="Unassembled WGS sequence"/>
</dbReference>
<dbReference type="CDD" id="cd15039">
    <property type="entry name" value="7tmB3_Methuselah-like"/>
    <property type="match status" value="1"/>
</dbReference>
<feature type="transmembrane region" description="Helical" evidence="5">
    <location>
        <begin position="303"/>
        <end position="327"/>
    </location>
</feature>
<sequence>MCREITENGSGYYLIFVEFQMGKYFNIEDLNILKDFHESVINITSFDETTIALRLTIEHTIHVLDLSNVEALVFDNEKETTQNLSLMSFQIADHSLLMPPDVTITYTRFHSCVLVPVLMGDIQDRLTNDIIFIPKDISIDLSNVNENTTHASGSDGVFMCETQYRDFIENVMKRTTPDDFSPQTEVFVNAKGFITFICNCGSILFAFLVVVTYASLKQLRTQPGVNNMFLACHLIAAQALFQFGSVQSGIVSKTVCAIIGIVLHLSWLLVMFWMNICTINMYRVFVTSQGLSSVMQSTTKTTLVYVCYCWVSSVVIVMAHMAVSLTLSNGLSIGYAGRICYIASQAMVVYFFAVPVFCIVIVNLILFTVVVINIKRSSLSQRGGKNHRNLLTIYIKMSILTGCTWIFGFVYMFTGIVWMEFVFIILNSLQGFFLFVAFVCNRRVYDNLKTRFNIKRDQGKTAAHP</sequence>
<evidence type="ECO:0000256" key="3">
    <source>
        <dbReference type="ARBA" id="ARBA00022989"/>
    </source>
</evidence>
<dbReference type="PANTHER" id="PTHR45902:SF1">
    <property type="entry name" value="LATROPHILIN RECEPTOR-LIKE PROTEIN A"/>
    <property type="match status" value="1"/>
</dbReference>
<reference evidence="8" key="2">
    <citation type="submission" date="2020-11" db="EMBL/GenBank/DDBJ databases">
        <authorList>
            <person name="McCartney M.A."/>
            <person name="Auch B."/>
            <person name="Kono T."/>
            <person name="Mallez S."/>
            <person name="Becker A."/>
            <person name="Gohl D.M."/>
            <person name="Silverstein K.A.T."/>
            <person name="Koren S."/>
            <person name="Bechman K.B."/>
            <person name="Herman A."/>
            <person name="Abrahante J.E."/>
            <person name="Garbe J."/>
        </authorList>
    </citation>
    <scope>NUCLEOTIDE SEQUENCE</scope>
    <source>
        <strain evidence="8">Duluth1</strain>
        <tissue evidence="8">Whole animal</tissue>
    </source>
</reference>
<dbReference type="InterPro" id="IPR000832">
    <property type="entry name" value="GPCR_2_secretin-like"/>
</dbReference>
<dbReference type="GO" id="GO:0016020">
    <property type="term" value="C:membrane"/>
    <property type="evidence" value="ECO:0007669"/>
    <property type="project" value="UniProtKB-SubCell"/>
</dbReference>
<reference evidence="8" key="1">
    <citation type="journal article" date="2019" name="bioRxiv">
        <title>The Genome of the Zebra Mussel, Dreissena polymorpha: A Resource for Invasive Species Research.</title>
        <authorList>
            <person name="McCartney M.A."/>
            <person name="Auch B."/>
            <person name="Kono T."/>
            <person name="Mallez S."/>
            <person name="Zhang Y."/>
            <person name="Obille A."/>
            <person name="Becker A."/>
            <person name="Abrahante J.E."/>
            <person name="Garbe J."/>
            <person name="Badalamenti J.P."/>
            <person name="Herman A."/>
            <person name="Mangelson H."/>
            <person name="Liachko I."/>
            <person name="Sullivan S."/>
            <person name="Sone E.D."/>
            <person name="Koren S."/>
            <person name="Silverstein K.A.T."/>
            <person name="Beckman K.B."/>
            <person name="Gohl D.M."/>
        </authorList>
    </citation>
    <scope>NUCLEOTIDE SEQUENCE</scope>
    <source>
        <strain evidence="8">Duluth1</strain>
        <tissue evidence="8">Whole animal</tissue>
    </source>
</reference>
<evidence type="ECO:0000256" key="4">
    <source>
        <dbReference type="ARBA" id="ARBA00023136"/>
    </source>
</evidence>
<feature type="domain" description="G-protein coupled receptors family 2 profile 2" evidence="6">
    <location>
        <begin position="191"/>
        <end position="442"/>
    </location>
</feature>
<dbReference type="Gene3D" id="1.20.1070.10">
    <property type="entry name" value="Rhodopsin 7-helix transmembrane proteins"/>
    <property type="match status" value="1"/>
</dbReference>
<feature type="transmembrane region" description="Helical" evidence="5">
    <location>
        <begin position="228"/>
        <end position="245"/>
    </location>
</feature>
<evidence type="ECO:0000259" key="6">
    <source>
        <dbReference type="PROSITE" id="PS50261"/>
    </source>
</evidence>
<dbReference type="InterPro" id="IPR017981">
    <property type="entry name" value="GPCR_2-like_7TM"/>
</dbReference>
<name>A0A9D4F0P0_DREPO</name>
<evidence type="ECO:0000256" key="2">
    <source>
        <dbReference type="ARBA" id="ARBA00022692"/>
    </source>
</evidence>
<organism evidence="8 9">
    <name type="scientific">Dreissena polymorpha</name>
    <name type="common">Zebra mussel</name>
    <name type="synonym">Mytilus polymorpha</name>
    <dbReference type="NCBI Taxonomy" id="45954"/>
    <lineage>
        <taxon>Eukaryota</taxon>
        <taxon>Metazoa</taxon>
        <taxon>Spiralia</taxon>
        <taxon>Lophotrochozoa</taxon>
        <taxon>Mollusca</taxon>
        <taxon>Bivalvia</taxon>
        <taxon>Autobranchia</taxon>
        <taxon>Heteroconchia</taxon>
        <taxon>Euheterodonta</taxon>
        <taxon>Imparidentia</taxon>
        <taxon>Neoheterodontei</taxon>
        <taxon>Myida</taxon>
        <taxon>Dreissenoidea</taxon>
        <taxon>Dreissenidae</taxon>
        <taxon>Dreissena</taxon>
    </lineage>
</organism>
<comment type="caution">
    <text evidence="8">The sequence shown here is derived from an EMBL/GenBank/DDBJ whole genome shotgun (WGS) entry which is preliminary data.</text>
</comment>
<dbReference type="AlphaFoldDB" id="A0A9D4F0P0"/>
<dbReference type="Pfam" id="PF00002">
    <property type="entry name" value="7tm_2"/>
    <property type="match status" value="1"/>
</dbReference>
<dbReference type="EMBL" id="JAIWYP010000008">
    <property type="protein sequence ID" value="KAH3790255.1"/>
    <property type="molecule type" value="Genomic_DNA"/>
</dbReference>
<dbReference type="PRINTS" id="PR02001">
    <property type="entry name" value="GCR1CAMPR"/>
</dbReference>
<comment type="subcellular location">
    <subcellularLocation>
        <location evidence="1">Membrane</location>
        <topology evidence="1">Multi-pass membrane protein</topology>
    </subcellularLocation>
</comment>
<evidence type="ECO:0000256" key="5">
    <source>
        <dbReference type="SAM" id="Phobius"/>
    </source>
</evidence>
<feature type="transmembrane region" description="Helical" evidence="5">
    <location>
        <begin position="418"/>
        <end position="440"/>
    </location>
</feature>
<dbReference type="GO" id="GO:0004930">
    <property type="term" value="F:G protein-coupled receptor activity"/>
    <property type="evidence" value="ECO:0007669"/>
    <property type="project" value="InterPro"/>
</dbReference>
<evidence type="ECO:0000256" key="1">
    <source>
        <dbReference type="ARBA" id="ARBA00004141"/>
    </source>
</evidence>
<keyword evidence="2 5" id="KW-0812">Transmembrane</keyword>